<reference evidence="3 4" key="1">
    <citation type="submission" date="2022-06" db="EMBL/GenBank/DDBJ databases">
        <authorList>
            <person name="So Y."/>
        </authorList>
    </citation>
    <scope>NUCLEOTIDE SEQUENCE [LARGE SCALE GENOMIC DNA]</scope>
    <source>
        <strain evidence="3 4">STR3</strain>
    </source>
</reference>
<protein>
    <submittedName>
        <fullName evidence="3">DUF1214 domain-containing protein</fullName>
    </submittedName>
</protein>
<dbReference type="Pfam" id="PF06742">
    <property type="entry name" value="DUF1214"/>
    <property type="match status" value="1"/>
</dbReference>
<dbReference type="Proteomes" id="UP001204524">
    <property type="component" value="Unassembled WGS sequence"/>
</dbReference>
<feature type="domain" description="DUF1254" evidence="2">
    <location>
        <begin position="30"/>
        <end position="140"/>
    </location>
</feature>
<evidence type="ECO:0000313" key="3">
    <source>
        <dbReference type="EMBL" id="MCP3423487.1"/>
    </source>
</evidence>
<proteinExistence type="predicted"/>
<sequence length="314" mass="34117">MSAINVNVDNFARAETHRMMADLQRDAGGINRFEHNRTPAPVDRQTVIRMNRDTLYSFAVVDVSAGATLTVPDAGRRYLSVMAVDEDHYINQVLHDPGTYELTAERLGSAYVVLAARTLVDPRDPDDLAAVAALQDQLLLDAPAGRTFTPPDYDTASLDRTRGALLSLAADMTSFQSTFGRREDVDPVHHLIGSAAGWGGLPDAEATYVGVSPGLPVGEYELTVGPDVPVDGFWSISVYNAEGYFEPNERGAYSVNNITAAHDDDGSVTVRFGGDGDPARNSLPITDGWNYLVRLYRPRPEILTGAWTFPSITT</sequence>
<feature type="domain" description="DUF1214" evidence="1">
    <location>
        <begin position="219"/>
        <end position="299"/>
    </location>
</feature>
<dbReference type="Pfam" id="PF06863">
    <property type="entry name" value="DUF1254"/>
    <property type="match status" value="1"/>
</dbReference>
<accession>A0ABT1L0F5</accession>
<dbReference type="InterPro" id="IPR010621">
    <property type="entry name" value="DUF1214"/>
</dbReference>
<dbReference type="EMBL" id="JANARS010000007">
    <property type="protein sequence ID" value="MCP3423487.1"/>
    <property type="molecule type" value="Genomic_DNA"/>
</dbReference>
<dbReference type="RefSeq" id="WP_254182659.1">
    <property type="nucleotide sequence ID" value="NZ_JANARS010000007.1"/>
</dbReference>
<organism evidence="3 4">
    <name type="scientific">Nocardioides pinisoli</name>
    <dbReference type="NCBI Taxonomy" id="2950279"/>
    <lineage>
        <taxon>Bacteria</taxon>
        <taxon>Bacillati</taxon>
        <taxon>Actinomycetota</taxon>
        <taxon>Actinomycetes</taxon>
        <taxon>Propionibacteriales</taxon>
        <taxon>Nocardioidaceae</taxon>
        <taxon>Nocardioides</taxon>
    </lineage>
</organism>
<dbReference type="Gene3D" id="2.60.120.600">
    <property type="entry name" value="Domain of unknown function DUF1214, C-terminal domain"/>
    <property type="match status" value="1"/>
</dbReference>
<dbReference type="SUPFAM" id="SSF160935">
    <property type="entry name" value="VPA0735-like"/>
    <property type="match status" value="1"/>
</dbReference>
<dbReference type="PANTHER" id="PTHR36509">
    <property type="entry name" value="BLL3101 PROTEIN"/>
    <property type="match status" value="1"/>
</dbReference>
<evidence type="ECO:0000313" key="4">
    <source>
        <dbReference type="Proteomes" id="UP001204524"/>
    </source>
</evidence>
<evidence type="ECO:0000259" key="1">
    <source>
        <dbReference type="Pfam" id="PF06742"/>
    </source>
</evidence>
<dbReference type="InterPro" id="IPR037049">
    <property type="entry name" value="DUF1214_C_sf"/>
</dbReference>
<keyword evidence="4" id="KW-1185">Reference proteome</keyword>
<name>A0ABT1L0F5_9ACTN</name>
<dbReference type="PANTHER" id="PTHR36509:SF2">
    <property type="entry name" value="BLL3101 PROTEIN"/>
    <property type="match status" value="1"/>
</dbReference>
<comment type="caution">
    <text evidence="3">The sequence shown here is derived from an EMBL/GenBank/DDBJ whole genome shotgun (WGS) entry which is preliminary data.</text>
</comment>
<dbReference type="InterPro" id="IPR010679">
    <property type="entry name" value="DUF1254"/>
</dbReference>
<gene>
    <name evidence="3" type="ORF">NCI01_16910</name>
</gene>
<evidence type="ECO:0000259" key="2">
    <source>
        <dbReference type="Pfam" id="PF06863"/>
    </source>
</evidence>